<evidence type="ECO:0000256" key="1">
    <source>
        <dbReference type="ARBA" id="ARBA00022490"/>
    </source>
</evidence>
<protein>
    <recommendedName>
        <fullName evidence="3">Sulfur carrier protein FdhD</fullName>
    </recommendedName>
</protein>
<dbReference type="AlphaFoldDB" id="A0A3G1KNK9"/>
<proteinExistence type="inferred from homology"/>
<dbReference type="PANTHER" id="PTHR30592">
    <property type="entry name" value="FORMATE DEHYDROGENASE"/>
    <property type="match status" value="1"/>
</dbReference>
<dbReference type="EMBL" id="CP017634">
    <property type="protein sequence ID" value="ATW24054.1"/>
    <property type="molecule type" value="Genomic_DNA"/>
</dbReference>
<dbReference type="SUPFAM" id="SSF53927">
    <property type="entry name" value="Cytidine deaminase-like"/>
    <property type="match status" value="1"/>
</dbReference>
<accession>A0A3G1KNK9</accession>
<keyword evidence="1 3" id="KW-0963">Cytoplasm</keyword>
<name>A0A3G1KNK9_FORW1</name>
<dbReference type="OrthoDB" id="9782042at2"/>
<dbReference type="NCBIfam" id="TIGR00129">
    <property type="entry name" value="fdhD_narQ"/>
    <property type="match status" value="1"/>
</dbReference>
<evidence type="ECO:0000256" key="2">
    <source>
        <dbReference type="ARBA" id="ARBA00023150"/>
    </source>
</evidence>
<dbReference type="KEGG" id="fwa:DCMF_03960"/>
<comment type="function">
    <text evidence="3">Required for formate dehydrogenase (FDH) activity. Acts as a sulfur carrier protein that transfers sulfur from IscS to the molybdenum cofactor prior to its insertion into FDH.</text>
</comment>
<dbReference type="Gene3D" id="3.40.140.10">
    <property type="entry name" value="Cytidine Deaminase, domain 2"/>
    <property type="match status" value="1"/>
</dbReference>
<evidence type="ECO:0000313" key="4">
    <source>
        <dbReference type="EMBL" id="ATW24054.1"/>
    </source>
</evidence>
<organism evidence="4 5">
    <name type="scientific">Formimonas warabiya</name>
    <dbReference type="NCBI Taxonomy" id="1761012"/>
    <lineage>
        <taxon>Bacteria</taxon>
        <taxon>Bacillati</taxon>
        <taxon>Bacillota</taxon>
        <taxon>Clostridia</taxon>
        <taxon>Eubacteriales</taxon>
        <taxon>Peptococcaceae</taxon>
        <taxon>Candidatus Formimonas</taxon>
    </lineage>
</organism>
<dbReference type="RefSeq" id="WP_148133232.1">
    <property type="nucleotide sequence ID" value="NZ_CP017634.1"/>
</dbReference>
<dbReference type="GO" id="GO:0097163">
    <property type="term" value="F:sulfur carrier activity"/>
    <property type="evidence" value="ECO:0007669"/>
    <property type="project" value="UniProtKB-UniRule"/>
</dbReference>
<dbReference type="Pfam" id="PF02634">
    <property type="entry name" value="FdhD-NarQ"/>
    <property type="match status" value="1"/>
</dbReference>
<keyword evidence="2 3" id="KW-0501">Molybdenum cofactor biosynthesis</keyword>
<dbReference type="PANTHER" id="PTHR30592:SF1">
    <property type="entry name" value="SULFUR CARRIER PROTEIN FDHD"/>
    <property type="match status" value="1"/>
</dbReference>
<sequence length="270" mass="29904">MDQDKEIKESDLAVSYVARKIKGTEWQEETMLIVREKALTIYVNTKELATIVCSPGQIRHMAVGFLCSEGILSEPQDLKSLRVDEEKGLVYAEIEGYEKSDAGKAFLRRYITPCCGRGRAAFYYLADALLCKPVESDLKIPAETVRILAKKLEENSHLFNKTGGVHSAALAEGSEMILFQEDVGRHNTLDKILGQCFLEKISLKDKIIVFSGRVSSEILLKTAKMGVPILLSRGAPTDLSLGLGKDLGITVIGFARGDSFTIYTHPERIF</sequence>
<dbReference type="GO" id="GO:0016783">
    <property type="term" value="F:sulfurtransferase activity"/>
    <property type="evidence" value="ECO:0007669"/>
    <property type="project" value="InterPro"/>
</dbReference>
<dbReference type="GO" id="GO:0005737">
    <property type="term" value="C:cytoplasm"/>
    <property type="evidence" value="ECO:0007669"/>
    <property type="project" value="UniProtKB-SubCell"/>
</dbReference>
<evidence type="ECO:0000313" key="5">
    <source>
        <dbReference type="Proteomes" id="UP000323521"/>
    </source>
</evidence>
<comment type="caution">
    <text evidence="3">Lacks conserved residue(s) required for the propagation of feature annotation.</text>
</comment>
<feature type="active site" description="Cysteine persulfide intermediate" evidence="3">
    <location>
        <position position="115"/>
    </location>
</feature>
<evidence type="ECO:0000256" key="3">
    <source>
        <dbReference type="HAMAP-Rule" id="MF_00187"/>
    </source>
</evidence>
<gene>
    <name evidence="3" type="primary">fdhD</name>
    <name evidence="4" type="ORF">DCMF_03960</name>
</gene>
<dbReference type="Proteomes" id="UP000323521">
    <property type="component" value="Chromosome"/>
</dbReference>
<keyword evidence="5" id="KW-1185">Reference proteome</keyword>
<reference evidence="4 5" key="1">
    <citation type="submission" date="2016-10" db="EMBL/GenBank/DDBJ databases">
        <title>Complete Genome Sequence of Peptococcaceae strain DCMF.</title>
        <authorList>
            <person name="Edwards R.J."/>
            <person name="Holland S.I."/>
            <person name="Deshpande N.P."/>
            <person name="Wong Y.K."/>
            <person name="Ertan H."/>
            <person name="Manefield M."/>
            <person name="Russell T.L."/>
            <person name="Lee M.J."/>
        </authorList>
    </citation>
    <scope>NUCLEOTIDE SEQUENCE [LARGE SCALE GENOMIC DNA]</scope>
    <source>
        <strain evidence="4 5">DCMF</strain>
    </source>
</reference>
<comment type="subcellular location">
    <subcellularLocation>
        <location evidence="3">Cytoplasm</location>
    </subcellularLocation>
</comment>
<dbReference type="HAMAP" id="MF_00187">
    <property type="entry name" value="FdhD"/>
    <property type="match status" value="1"/>
</dbReference>
<dbReference type="InterPro" id="IPR003786">
    <property type="entry name" value="FdhD"/>
</dbReference>
<dbReference type="InterPro" id="IPR016193">
    <property type="entry name" value="Cytidine_deaminase-like"/>
</dbReference>
<dbReference type="Gene3D" id="3.10.20.10">
    <property type="match status" value="1"/>
</dbReference>
<comment type="similarity">
    <text evidence="3">Belongs to the FdhD family.</text>
</comment>
<dbReference type="GO" id="GO:0006777">
    <property type="term" value="P:Mo-molybdopterin cofactor biosynthetic process"/>
    <property type="evidence" value="ECO:0007669"/>
    <property type="project" value="UniProtKB-UniRule"/>
</dbReference>
<dbReference type="PIRSF" id="PIRSF015626">
    <property type="entry name" value="FdhD"/>
    <property type="match status" value="1"/>
</dbReference>